<accession>A0ABU8L0R8</accession>
<dbReference type="EMBL" id="JAPYKS010000018">
    <property type="protein sequence ID" value="MEI9411545.1"/>
    <property type="molecule type" value="Genomic_DNA"/>
</dbReference>
<evidence type="ECO:0000256" key="1">
    <source>
        <dbReference type="SAM" id="MobiDB-lite"/>
    </source>
</evidence>
<organism evidence="2 3">
    <name type="scientific">Mesorhizobium salmacidum</name>
    <dbReference type="NCBI Taxonomy" id="3015171"/>
    <lineage>
        <taxon>Bacteria</taxon>
        <taxon>Pseudomonadati</taxon>
        <taxon>Pseudomonadota</taxon>
        <taxon>Alphaproteobacteria</taxon>
        <taxon>Hyphomicrobiales</taxon>
        <taxon>Phyllobacteriaceae</taxon>
        <taxon>Mesorhizobium</taxon>
    </lineage>
</organism>
<sequence length="98" mass="10696">MLDDRSGQHPAHGPVVCHASKSDVTQPRQIPKTICIRDDERALLVSLKLPHQLPQITKCFGRQPRTTDSELITELTGCSSSLEPRLAGADLLGVSAVW</sequence>
<proteinExistence type="predicted"/>
<evidence type="ECO:0000313" key="3">
    <source>
        <dbReference type="Proteomes" id="UP001387293"/>
    </source>
</evidence>
<evidence type="ECO:0000313" key="2">
    <source>
        <dbReference type="EMBL" id="MEI9411545.1"/>
    </source>
</evidence>
<dbReference type="RefSeq" id="WP_156938273.1">
    <property type="nucleotide sequence ID" value="NZ_JAPYKS010000018.1"/>
</dbReference>
<name>A0ABU8L0R8_9HYPH</name>
<dbReference type="Proteomes" id="UP001387293">
    <property type="component" value="Unassembled WGS sequence"/>
</dbReference>
<feature type="region of interest" description="Disordered" evidence="1">
    <location>
        <begin position="1"/>
        <end position="24"/>
    </location>
</feature>
<reference evidence="2 3" key="1">
    <citation type="submission" date="2022-12" db="EMBL/GenBank/DDBJ databases">
        <authorList>
            <person name="Muema E."/>
        </authorList>
    </citation>
    <scope>NUCLEOTIDE SEQUENCE [LARGE SCALE GENOMIC DNA]</scope>
    <source>
        <strain evidence="3">1326</strain>
    </source>
</reference>
<keyword evidence="3" id="KW-1185">Reference proteome</keyword>
<gene>
    <name evidence="2" type="ORF">O7A60_22630</name>
</gene>
<comment type="caution">
    <text evidence="2">The sequence shown here is derived from an EMBL/GenBank/DDBJ whole genome shotgun (WGS) entry which is preliminary data.</text>
</comment>
<protein>
    <submittedName>
        <fullName evidence="2">Uncharacterized protein</fullName>
    </submittedName>
</protein>